<evidence type="ECO:0000313" key="7">
    <source>
        <dbReference type="EMBL" id="KAF4095457.1"/>
    </source>
</evidence>
<feature type="compositionally biased region" description="Basic and acidic residues" evidence="5">
    <location>
        <begin position="264"/>
        <end position="275"/>
    </location>
</feature>
<dbReference type="GO" id="GO:0008270">
    <property type="term" value="F:zinc ion binding"/>
    <property type="evidence" value="ECO:0007669"/>
    <property type="project" value="UniProtKB-KW"/>
</dbReference>
<dbReference type="Gene3D" id="3.30.160.60">
    <property type="entry name" value="Classic Zinc Finger"/>
    <property type="match status" value="1"/>
</dbReference>
<evidence type="ECO:0000256" key="3">
    <source>
        <dbReference type="ARBA" id="ARBA00022833"/>
    </source>
</evidence>
<gene>
    <name evidence="7" type="ORF">G5714_024535</name>
</gene>
<evidence type="ECO:0000256" key="1">
    <source>
        <dbReference type="ARBA" id="ARBA00022723"/>
    </source>
</evidence>
<feature type="compositionally biased region" description="Polar residues" evidence="5">
    <location>
        <begin position="226"/>
        <end position="238"/>
    </location>
</feature>
<dbReference type="PANTHER" id="PTHR25465:SF11">
    <property type="entry name" value="TRIPARTITE MOTIF CONTAINING 14"/>
    <property type="match status" value="1"/>
</dbReference>
<dbReference type="PROSITE" id="PS50119">
    <property type="entry name" value="ZF_BBOX"/>
    <property type="match status" value="1"/>
</dbReference>
<dbReference type="Gene3D" id="4.10.830.40">
    <property type="match status" value="1"/>
</dbReference>
<dbReference type="SUPFAM" id="SSF57850">
    <property type="entry name" value="RING/U-box"/>
    <property type="match status" value="1"/>
</dbReference>
<dbReference type="Pfam" id="PF00643">
    <property type="entry name" value="zf-B_box"/>
    <property type="match status" value="1"/>
</dbReference>
<proteinExistence type="predicted"/>
<evidence type="ECO:0000259" key="6">
    <source>
        <dbReference type="PROSITE" id="PS50119"/>
    </source>
</evidence>
<sequence>MDRAAGSDGSSRGPLQPGCVVEEPWVSGSVCHCGGPVRTGLCCFRSSKSQTGPETRNVVSATVSLDVSETQNFGVSVSVSLDERLRNGECSCCCLPGNRTQTQNKECLLGSSVTTGQPERIQINKGKREIAGKSNINLLIRDHKETKETVHFRERLQPRLSLSSPSSTTMDTSRGCWDSCFIEDDLPQMDGTCDACEPDEPQSAAWMCTLCRFAFCSSHADKHSQSTGHQLQPYNTPDPQAEHGPLKDCQVSENAAEGAEATNNDEHKPAKRDTVTVERLKCKEHDQEGSLYCQHDQRIICVLCAVQGEHREHEIITLKEAYLWQKSKEGIDLLERTHEISEKIKAKWISPDMSAEELEQYVNQQFDELHRLVRLEEWRVLHLVDLKEAFLTAQASEKISEISVHTEKLQEEMDSITQQLSELDQVEEDGVAPMSLAPLLAARPPRPPEAFVEPMPLIPDLRLRAANQRRDPEDPSVDEDREDAYIGHAP</sequence>
<dbReference type="InterPro" id="IPR000315">
    <property type="entry name" value="Znf_B-box"/>
</dbReference>
<feature type="domain" description="B box-type" evidence="6">
    <location>
        <begin position="277"/>
        <end position="318"/>
    </location>
</feature>
<dbReference type="SUPFAM" id="SSF57845">
    <property type="entry name" value="B-box zinc-binding domain"/>
    <property type="match status" value="1"/>
</dbReference>
<feature type="region of interest" description="Disordered" evidence="5">
    <location>
        <begin position="256"/>
        <end position="275"/>
    </location>
</feature>
<evidence type="ECO:0000313" key="8">
    <source>
        <dbReference type="Proteomes" id="UP000579812"/>
    </source>
</evidence>
<keyword evidence="2 4" id="KW-0863">Zinc-finger</keyword>
<evidence type="ECO:0000256" key="2">
    <source>
        <dbReference type="ARBA" id="ARBA00022771"/>
    </source>
</evidence>
<dbReference type="PANTHER" id="PTHR25465">
    <property type="entry name" value="B-BOX DOMAIN CONTAINING"/>
    <property type="match status" value="1"/>
</dbReference>
<dbReference type="EMBL" id="JAAMOB010000025">
    <property type="protein sequence ID" value="KAF4095457.1"/>
    <property type="molecule type" value="Genomic_DNA"/>
</dbReference>
<accession>A0A7J6BJZ4</accession>
<organism evidence="7 8">
    <name type="scientific">Onychostoma macrolepis</name>
    <dbReference type="NCBI Taxonomy" id="369639"/>
    <lineage>
        <taxon>Eukaryota</taxon>
        <taxon>Metazoa</taxon>
        <taxon>Chordata</taxon>
        <taxon>Craniata</taxon>
        <taxon>Vertebrata</taxon>
        <taxon>Euteleostomi</taxon>
        <taxon>Actinopterygii</taxon>
        <taxon>Neopterygii</taxon>
        <taxon>Teleostei</taxon>
        <taxon>Ostariophysi</taxon>
        <taxon>Cypriniformes</taxon>
        <taxon>Cyprinidae</taxon>
        <taxon>Acrossocheilinae</taxon>
        <taxon>Onychostoma</taxon>
    </lineage>
</organism>
<keyword evidence="8" id="KW-1185">Reference proteome</keyword>
<evidence type="ECO:0000256" key="4">
    <source>
        <dbReference type="PROSITE-ProRule" id="PRU00024"/>
    </source>
</evidence>
<feature type="region of interest" description="Disordered" evidence="5">
    <location>
        <begin position="462"/>
        <end position="490"/>
    </location>
</feature>
<dbReference type="InterPro" id="IPR051051">
    <property type="entry name" value="E3_ubiq-ligase_TRIM/RNF"/>
</dbReference>
<dbReference type="SMART" id="SM00336">
    <property type="entry name" value="BBOX"/>
    <property type="match status" value="1"/>
</dbReference>
<comment type="caution">
    <text evidence="7">The sequence shown here is derived from an EMBL/GenBank/DDBJ whole genome shotgun (WGS) entry which is preliminary data.</text>
</comment>
<feature type="region of interest" description="Disordered" evidence="5">
    <location>
        <begin position="226"/>
        <end position="246"/>
    </location>
</feature>
<evidence type="ECO:0000256" key="5">
    <source>
        <dbReference type="SAM" id="MobiDB-lite"/>
    </source>
</evidence>
<keyword evidence="3" id="KW-0862">Zinc</keyword>
<reference evidence="7 8" key="1">
    <citation type="submission" date="2020-04" db="EMBL/GenBank/DDBJ databases">
        <title>Chromosome-level genome assembly of a cyprinid fish Onychostoma macrolepis by integration of Nanopore Sequencing, Bionano and Hi-C technology.</title>
        <authorList>
            <person name="Wang D."/>
        </authorList>
    </citation>
    <scope>NUCLEOTIDE SEQUENCE [LARGE SCALE GENOMIC DNA]</scope>
    <source>
        <strain evidence="7">SWU-2019</strain>
        <tissue evidence="7">Muscle</tissue>
    </source>
</reference>
<name>A0A7J6BJZ4_9TELE</name>
<protein>
    <recommendedName>
        <fullName evidence="6">B box-type domain-containing protein</fullName>
    </recommendedName>
</protein>
<dbReference type="Proteomes" id="UP000579812">
    <property type="component" value="Unassembled WGS sequence"/>
</dbReference>
<keyword evidence="1" id="KW-0479">Metal-binding</keyword>
<dbReference type="AlphaFoldDB" id="A0A7J6BJZ4"/>